<name>A0ABM6RP09_9FIRM</name>
<dbReference type="InterPro" id="IPR045390">
    <property type="entry name" value="ABC-3C_MC3"/>
</dbReference>
<gene>
    <name evidence="1" type="ORF">BXT84_03030</name>
</gene>
<accession>A0ABM6RP09</accession>
<proteinExistence type="predicted"/>
<dbReference type="Pfam" id="PF20131">
    <property type="entry name" value="MC3"/>
    <property type="match status" value="1"/>
</dbReference>
<dbReference type="Proteomes" id="UP000325292">
    <property type="component" value="Chromosome"/>
</dbReference>
<protein>
    <submittedName>
        <fullName evidence="1">Uncharacterized protein</fullName>
    </submittedName>
</protein>
<reference evidence="1 2" key="1">
    <citation type="journal article" date="2019" name="Sci. Rep.">
        <title>Sulfobacillus thermotolerans: new insights into resistance and metabolic capacities of acidophilic chemolithotrophs.</title>
        <authorList>
            <person name="Panyushkina A.E."/>
            <person name="Babenko V.V."/>
            <person name="Nikitina A.S."/>
            <person name="Selezneva O.V."/>
            <person name="Tsaplina I.A."/>
            <person name="Letarova M.A."/>
            <person name="Kostryukova E.S."/>
            <person name="Letarov A.V."/>
        </authorList>
    </citation>
    <scope>NUCLEOTIDE SEQUENCE [LARGE SCALE GENOMIC DNA]</scope>
    <source>
        <strain evidence="1 2">Kr1</strain>
    </source>
</reference>
<sequence>MSEILLREYEIMWNPALGCNALWAFTQGFISRPSQGQLLTIWHLVSVLPLVFHDTTRKIILKRRKSSGLRSILDRDPANSIAQNESVFNINNRIEGMKDRTFRSLNLAIACNLITFDEGYFTSSVPFKLLGRASDETKAILNASYKLGIWAGNMSVFEYLTILGVDCLT</sequence>
<evidence type="ECO:0000313" key="1">
    <source>
        <dbReference type="EMBL" id="AUW93049.1"/>
    </source>
</evidence>
<evidence type="ECO:0000313" key="2">
    <source>
        <dbReference type="Proteomes" id="UP000325292"/>
    </source>
</evidence>
<keyword evidence="2" id="KW-1185">Reference proteome</keyword>
<organism evidence="1 2">
    <name type="scientific">Sulfobacillus thermotolerans</name>
    <dbReference type="NCBI Taxonomy" id="338644"/>
    <lineage>
        <taxon>Bacteria</taxon>
        <taxon>Bacillati</taxon>
        <taxon>Bacillota</taxon>
        <taxon>Clostridia</taxon>
        <taxon>Eubacteriales</taxon>
        <taxon>Clostridiales Family XVII. Incertae Sedis</taxon>
        <taxon>Sulfobacillus</taxon>
    </lineage>
</organism>
<dbReference type="EMBL" id="CP019454">
    <property type="protein sequence ID" value="AUW93049.1"/>
    <property type="molecule type" value="Genomic_DNA"/>
</dbReference>